<dbReference type="Pfam" id="PF02801">
    <property type="entry name" value="Ketoacyl-synt_C"/>
    <property type="match status" value="1"/>
</dbReference>
<dbReference type="InterPro" id="IPR014031">
    <property type="entry name" value="Ketoacyl_synth_C"/>
</dbReference>
<evidence type="ECO:0000259" key="13">
    <source>
        <dbReference type="PROSITE" id="PS52019"/>
    </source>
</evidence>
<dbReference type="SMART" id="SM00827">
    <property type="entry name" value="PKS_AT"/>
    <property type="match status" value="1"/>
</dbReference>
<evidence type="ECO:0000313" key="14">
    <source>
        <dbReference type="EMBL" id="EOA81125.1"/>
    </source>
</evidence>
<reference evidence="14 15" key="1">
    <citation type="journal article" date="2012" name="PLoS Pathog.">
        <title>Diverse lifestyles and strategies of plant pathogenesis encoded in the genomes of eighteen Dothideomycetes fungi.</title>
        <authorList>
            <person name="Ohm R.A."/>
            <person name="Feau N."/>
            <person name="Henrissat B."/>
            <person name="Schoch C.L."/>
            <person name="Horwitz B.A."/>
            <person name="Barry K.W."/>
            <person name="Condon B.J."/>
            <person name="Copeland A.C."/>
            <person name="Dhillon B."/>
            <person name="Glaser F."/>
            <person name="Hesse C.N."/>
            <person name="Kosti I."/>
            <person name="LaButti K."/>
            <person name="Lindquist E.A."/>
            <person name="Lucas S."/>
            <person name="Salamov A.A."/>
            <person name="Bradshaw R.E."/>
            <person name="Ciuffetti L."/>
            <person name="Hamelin R.C."/>
            <person name="Kema G.H.J."/>
            <person name="Lawrence C."/>
            <person name="Scott J.A."/>
            <person name="Spatafora J.W."/>
            <person name="Turgeon B.G."/>
            <person name="de Wit P.J.G.M."/>
            <person name="Zhong S."/>
            <person name="Goodwin S.B."/>
            <person name="Grigoriev I.V."/>
        </authorList>
    </citation>
    <scope>NUCLEOTIDE SEQUENCE [LARGE SCALE GENOMIC DNA]</scope>
    <source>
        <strain evidence="15">28A</strain>
    </source>
</reference>
<dbReference type="Gene3D" id="3.30.70.3290">
    <property type="match status" value="1"/>
</dbReference>
<dbReference type="InterPro" id="IPR016036">
    <property type="entry name" value="Malonyl_transacylase_ACP-bd"/>
</dbReference>
<dbReference type="Gene3D" id="3.40.50.720">
    <property type="entry name" value="NAD(P)-binding Rossmann-like Domain"/>
    <property type="match status" value="3"/>
</dbReference>
<dbReference type="InterPro" id="IPR032821">
    <property type="entry name" value="PKS_assoc"/>
</dbReference>
<dbReference type="Pfam" id="PF00109">
    <property type="entry name" value="ketoacyl-synt"/>
    <property type="match status" value="1"/>
</dbReference>
<accession>R0I6B5</accession>
<dbReference type="InterPro" id="IPR020841">
    <property type="entry name" value="PKS_Beta-ketoAc_synthase_dom"/>
</dbReference>
<keyword evidence="4" id="KW-0489">Methyltransferase</keyword>
<dbReference type="InterPro" id="IPR013968">
    <property type="entry name" value="PKS_KR"/>
</dbReference>
<dbReference type="GO" id="GO:0006633">
    <property type="term" value="P:fatty acid biosynthetic process"/>
    <property type="evidence" value="ECO:0007669"/>
    <property type="project" value="InterPro"/>
</dbReference>
<feature type="active site" description="Proton acceptor; for dehydratase activity" evidence="9">
    <location>
        <position position="977"/>
    </location>
</feature>
<dbReference type="Pfam" id="PF21089">
    <property type="entry name" value="PKS_DH_N"/>
    <property type="match status" value="1"/>
</dbReference>
<dbReference type="SMR" id="R0I6B5"/>
<dbReference type="InterPro" id="IPR042104">
    <property type="entry name" value="PKS_dehydratase_sf"/>
</dbReference>
<keyword evidence="3" id="KW-0597">Phosphoprotein</keyword>
<evidence type="ECO:0000256" key="9">
    <source>
        <dbReference type="PROSITE-ProRule" id="PRU01363"/>
    </source>
</evidence>
<dbReference type="InterPro" id="IPR016035">
    <property type="entry name" value="Acyl_Trfase/lysoPLipase"/>
</dbReference>
<keyword evidence="15" id="KW-1185">Reference proteome</keyword>
<dbReference type="GO" id="GO:0032259">
    <property type="term" value="P:methylation"/>
    <property type="evidence" value="ECO:0007669"/>
    <property type="project" value="UniProtKB-KW"/>
</dbReference>
<dbReference type="Pfam" id="PF08659">
    <property type="entry name" value="KR"/>
    <property type="match status" value="1"/>
</dbReference>
<protein>
    <submittedName>
        <fullName evidence="14">Uncharacterized protein</fullName>
    </submittedName>
</protein>
<dbReference type="GO" id="GO:0004312">
    <property type="term" value="F:fatty acid synthase activity"/>
    <property type="evidence" value="ECO:0007669"/>
    <property type="project" value="TreeGrafter"/>
</dbReference>
<dbReference type="eggNOG" id="KOG1202">
    <property type="taxonomic scope" value="Eukaryota"/>
</dbReference>
<dbReference type="GO" id="GO:0008168">
    <property type="term" value="F:methyltransferase activity"/>
    <property type="evidence" value="ECO:0007669"/>
    <property type="project" value="UniProtKB-KW"/>
</dbReference>
<dbReference type="Gene3D" id="3.40.50.150">
    <property type="entry name" value="Vaccinia Virus protein VP39"/>
    <property type="match status" value="1"/>
</dbReference>
<keyword evidence="6" id="KW-0949">S-adenosyl-L-methionine</keyword>
<keyword evidence="2" id="KW-0596">Phosphopantetheine</keyword>
<feature type="domain" description="PKS/mFAS DH" evidence="13">
    <location>
        <begin position="945"/>
        <end position="1251"/>
    </location>
</feature>
<dbReference type="RefSeq" id="XP_008031646.1">
    <property type="nucleotide sequence ID" value="XM_008033455.1"/>
</dbReference>
<evidence type="ECO:0000256" key="8">
    <source>
        <dbReference type="ARBA" id="ARBA00023268"/>
    </source>
</evidence>
<dbReference type="PANTHER" id="PTHR43775:SF20">
    <property type="entry name" value="HYBRID PKS-NRPS SYNTHETASE APDA"/>
    <property type="match status" value="1"/>
</dbReference>
<evidence type="ECO:0000256" key="2">
    <source>
        <dbReference type="ARBA" id="ARBA00022450"/>
    </source>
</evidence>
<evidence type="ECO:0000256" key="1">
    <source>
        <dbReference type="ARBA" id="ARBA00004685"/>
    </source>
</evidence>
<evidence type="ECO:0000256" key="5">
    <source>
        <dbReference type="ARBA" id="ARBA00022679"/>
    </source>
</evidence>
<organism evidence="14 15">
    <name type="scientific">Exserohilum turcicum (strain 28A)</name>
    <name type="common">Northern leaf blight fungus</name>
    <name type="synonym">Setosphaeria turcica</name>
    <dbReference type="NCBI Taxonomy" id="671987"/>
    <lineage>
        <taxon>Eukaryota</taxon>
        <taxon>Fungi</taxon>
        <taxon>Dikarya</taxon>
        <taxon>Ascomycota</taxon>
        <taxon>Pezizomycotina</taxon>
        <taxon>Dothideomycetes</taxon>
        <taxon>Pleosporomycetidae</taxon>
        <taxon>Pleosporales</taxon>
        <taxon>Pleosporineae</taxon>
        <taxon>Pleosporaceae</taxon>
        <taxon>Exserohilum</taxon>
    </lineage>
</organism>
<dbReference type="SMART" id="SM00826">
    <property type="entry name" value="PKS_DH"/>
    <property type="match status" value="1"/>
</dbReference>
<dbReference type="InterPro" id="IPR016039">
    <property type="entry name" value="Thiolase-like"/>
</dbReference>
<feature type="active site" description="Proton donor; for dehydratase activity" evidence="9">
    <location>
        <position position="1156"/>
    </location>
</feature>
<dbReference type="EMBL" id="KB908877">
    <property type="protein sequence ID" value="EOA81125.1"/>
    <property type="molecule type" value="Genomic_DNA"/>
</dbReference>
<dbReference type="PROSITE" id="PS00606">
    <property type="entry name" value="KS3_1"/>
    <property type="match status" value="1"/>
</dbReference>
<dbReference type="HOGENOM" id="CLU_000022_37_5_1"/>
<dbReference type="GeneID" id="19397784"/>
<dbReference type="InterPro" id="IPR009081">
    <property type="entry name" value="PP-bd_ACP"/>
</dbReference>
<feature type="compositionally biased region" description="Polar residues" evidence="10">
    <location>
        <begin position="2522"/>
        <end position="2534"/>
    </location>
</feature>
<proteinExistence type="predicted"/>
<gene>
    <name evidence="14" type="ORF">SETTUDRAFT_158064</name>
</gene>
<dbReference type="SUPFAM" id="SSF55048">
    <property type="entry name" value="Probable ACP-binding domain of malonyl-CoA ACP transacylase"/>
    <property type="match status" value="1"/>
</dbReference>
<comment type="pathway">
    <text evidence="1">Mycotoxin biosynthesis.</text>
</comment>
<dbReference type="OrthoDB" id="329835at2759"/>
<dbReference type="STRING" id="671987.R0I6B5"/>
<dbReference type="PROSITE" id="PS52004">
    <property type="entry name" value="KS3_2"/>
    <property type="match status" value="1"/>
</dbReference>
<dbReference type="InterPro" id="IPR057326">
    <property type="entry name" value="KR_dom"/>
</dbReference>
<dbReference type="CDD" id="cd02440">
    <property type="entry name" value="AdoMet_MTases"/>
    <property type="match status" value="1"/>
</dbReference>
<dbReference type="PROSITE" id="PS50075">
    <property type="entry name" value="CARRIER"/>
    <property type="match status" value="1"/>
</dbReference>
<dbReference type="Pfam" id="PF16197">
    <property type="entry name" value="KAsynt_C_assoc"/>
    <property type="match status" value="1"/>
</dbReference>
<dbReference type="Gene3D" id="3.10.129.110">
    <property type="entry name" value="Polyketide synthase dehydratase"/>
    <property type="match status" value="1"/>
</dbReference>
<dbReference type="InterPro" id="IPR020807">
    <property type="entry name" value="PKS_DH"/>
</dbReference>
<dbReference type="Gene3D" id="3.40.366.10">
    <property type="entry name" value="Malonyl-Coenzyme A Acyl Carrier Protein, domain 2"/>
    <property type="match status" value="1"/>
</dbReference>
<feature type="region of interest" description="C-terminal hotdog fold" evidence="9">
    <location>
        <begin position="1096"/>
        <end position="1251"/>
    </location>
</feature>
<dbReference type="Proteomes" id="UP000016935">
    <property type="component" value="Unassembled WGS sequence"/>
</dbReference>
<dbReference type="InterPro" id="IPR013217">
    <property type="entry name" value="Methyltransf_12"/>
</dbReference>
<dbReference type="FunFam" id="3.40.47.10:FF:000019">
    <property type="entry name" value="Polyketide synthase type I"/>
    <property type="match status" value="1"/>
</dbReference>
<dbReference type="InterPro" id="IPR049900">
    <property type="entry name" value="PKS_mFAS_DH"/>
</dbReference>
<evidence type="ECO:0000259" key="12">
    <source>
        <dbReference type="PROSITE" id="PS52004"/>
    </source>
</evidence>
<keyword evidence="8" id="KW-0511">Multifunctional enzyme</keyword>
<evidence type="ECO:0000256" key="7">
    <source>
        <dbReference type="ARBA" id="ARBA00022857"/>
    </source>
</evidence>
<dbReference type="SUPFAM" id="SSF53901">
    <property type="entry name" value="Thiolase-like"/>
    <property type="match status" value="1"/>
</dbReference>
<dbReference type="PROSITE" id="PS52019">
    <property type="entry name" value="PKS_MFAS_DH"/>
    <property type="match status" value="1"/>
</dbReference>
<feature type="domain" description="Ketosynthase family 3 (KS3)" evidence="12">
    <location>
        <begin position="6"/>
        <end position="445"/>
    </location>
</feature>
<dbReference type="Gene3D" id="3.40.47.10">
    <property type="match status" value="1"/>
</dbReference>
<sequence length="2907" mass="319129">MAPTQNEPIAIVGSACRFAGDATSPSKLWEVLKDPKDLLQEIPKSRFNTDAFYHSDGSYPGHSNVKNAYLLNEDLAAFDSEFFGIKAAEAKAMDPQQRLLMETTYEALEAAGMPSAALKGSDTAVYVGVMFNDYACMLLRDFQEIPTYYATGTGSSILSNRISYFFDWHGPSVTVDTACSSSLVAVHMAVQALRAGDSRMAVACGSNVILDPMNFVIESKLKMLSPDGRSRMWDSGANGYARGEGVATLVLKTLSAALADGDHIECIIRETGLNQDGATGGITMPSSVAQEALIRSTYAKAGLDLLSAKDRPQYFEAHGTGTPAGDPIEAEAVYRAFWGGDASDKGLELNGGNPLYVGSIKTVLGHTEGTAGVAAILKASLSLRNGTIPPNLLFENLSERVAPFYKNLEILKAPKAWPSVADAPRRASVNSFGFGGANAHAILEHYTEPSSASTLSSSEDAGIFTPFVFSAFSDQSLRATLSAYKDYLSSHPETSMRDLAWTLRERRSLFPYRCYFAASSLQDLQNQISAKLEGDSTSVGIKSSSATKSGAAKILGIFTGQGAQYARMGAELIEKSSTAREIIERLEADLAKLHDGPKWSLKSEILAAASSSRVNEAELSQPLCTALQILLIDMLGLAGVHFDAAVGHSSGEIAAAYASGYLTARDALYVAYYRGLHVQAACSPNGADIKGAMVAVGSSLEDMTELCNDLDFKGRLSVAASNSSTSVTVSGDEDAISELQLILEDEKKFNRRLKVDKAYHSKHMLPCYEPYVASLRQCGVKVQTPSSSCMWISSVYNQPVDSSMELADTYWAENMTKPVLFAEALSTALGAGNFDLALEVGASPALKGPATQTIQDTLEKEIPYSGILARGSCAIEASATGFGFLWSHLDKTSVTLDAYERGMTSNGDKFSVVKGLPTYQWNHTNKYWHESRTSRKMRLRQHPVHSLLGDVTTDSAPHHMSWRNLLLESQMEWVSGHKVQSQTVFPAAGYLTTALEASRFVAEAAGKNIRLIEVKDFVIHQALFFSPDDTGIEVVTSLADITVDKQDRVWAKFTYSAAMDANAEDLTLVASANLEVQLGEASTTLLPARKPAPTHVIDVEPERFYSALAELGYEFSGPFRSLSALQRKHYQATCVMKMRSTEEDTGSLLIHPAELDAALQSIILAYSYPYDEQLRSLHLPTTIKHIRVNPSLLGAVRTQDEFFPVDSTISPRQPGQRGILGHVDIYPENGLNAVIQVQGATFIPLGGGATEEDRRVFSRVHWVNSHLDGIEAGKEIPLTESHRDTVRLLERIATFYLRKFHREVPADHPMRQEFTTKWYLNYAKYITEMVESGQHKWARKEWLQDTLEDIMEASRPFMHLPDIEIMHITGQQMPRVFNGETTILEQFRATDILDRYYAGGFGLRESGQWVSRTVKQLTSRFPHMNILEIGAGTGGATKAIFREIDNSFKSYTYTDISAAFFENAAANFPQYRDRMVFKTFDAERDPVSQGFVEGTYDLIVAFFVIHATSDLERALRHIRKMLRPGGFLVVGEGQEGMNGVASSGFIFGTLEGWWLGSDTGRVLSPHVSPQEWDELLRKTGFSGVDSCPRKDFEDVLNVFHFASQAMDEEVEYFRQPLTASRRAAPIKKLVLVGGQTDRSAHLVKGVESLVREHAEQVYCYKSLLDVNHDIIDKDTTVASFTELDEPVFKNVTPSTFDAFKNMFQSDKNLLWVTSGRRDDEPYSNMTVGFGRVATHENPGLRLQQLDIADVSNTTPESVAEILLRFHADKSKTEELLWYTEPEIAVDEENRQLVARLRPITKLNDRYNSARRQIVQDRDVSQVPVSVQHTQNGYTIMEQSDYELSVKEHESSEELTELHVSHAILSALKTPAGYKFLVLGTQPETCKQYLALVPRLSSVLKVPVASIVSTEDLGVSNDVILTATAAQILASAAVSSLFSGQTLLAHNVSKQVAAAISTEASAKDVNVVYTTDSKDSSEDSWIQLPQYVSGRDLDELLLVKPSVFIGLSGGDAYVLENEATLISTLPEDCQKMTASTLFASTASDDNKGTTSIVAHLLQRAVANVHQTIKKQEPQPVATITLRDVTEGDALLNPLSVLEWNAVSNLPVHAARLDNRPMFKSTNATYWIVGMAGALGISLCDWMISAGARNLVITSRNPKVEAEWIAAHKKRGATVTILPCDVTNEMALKSVHQMICRSLPPIVGVMNGAMVLRDVSIRNMSYSELIDVTRPKVLGSIYLDRVFYNTDLDFFLLISSINCVIGNLGQANYAAANTFMCSLAAQRRKRGLRAAAMNGGAIMGAGYMERESRRELDLIVQKLHMMRMSEEDWNQSICEGIDATRLDSIAGAELTTGLSDVPYDTPNAPYWFLNPMFSSFIVHQNAETLVKSEGKATASILELLQVCATKDDARKVIEKAFTAQLRHALQMNMSDEDLLVARSVEIGLDSLVSVDIRTWFLKNIQVSIPVLKIMGDETMSNIVQYAVDNVPPELMPLCHPIIITEESSSDDGSTGMDNSSDEGIPMTRSASQIPTASTTPLPERAFGADNILKLSNNGTIDWEAEARPPRDLVQVSSISGPSPVTPPKVVVLTGSSGLLGHHLLDYLLECPSVTKVYCPAVRRLSNKLAKNELRTDERVEYFEGQLADPLLGLSLEKSAEIFAKADVVIHNGADTSHLKYFQDLRHSNVGSTQTLIRLCLPRRIPIHYVSSAGLAVLFKGPAFPPVRMTGREHSYPTTDGVFGYMSSKWTNERLLEQVHDLYGLPVCIHRPSTILREGSDATGMRAQLDWVNALLQWSRAIEAVPEVKNNTGALDLVRISTACESILSRVLDGSEKAKKEVRYAHQVGDIVLPMNNLKEIGREEGKEFAVLPMGEWLSKAVAAGLHPAIATLVEMMDAPGAPDYPRILREAEV</sequence>
<evidence type="ECO:0000313" key="15">
    <source>
        <dbReference type="Proteomes" id="UP000016935"/>
    </source>
</evidence>
<dbReference type="SUPFAM" id="SSF52151">
    <property type="entry name" value="FabD/lysophospholipase-like"/>
    <property type="match status" value="1"/>
</dbReference>
<dbReference type="InterPro" id="IPR049552">
    <property type="entry name" value="PKS_DH_N"/>
</dbReference>
<dbReference type="InterPro" id="IPR036291">
    <property type="entry name" value="NAD(P)-bd_dom_sf"/>
</dbReference>
<dbReference type="SMART" id="SM00822">
    <property type="entry name" value="PKS_KR"/>
    <property type="match status" value="1"/>
</dbReference>
<evidence type="ECO:0000256" key="6">
    <source>
        <dbReference type="ARBA" id="ARBA00022691"/>
    </source>
</evidence>
<dbReference type="InterPro" id="IPR013120">
    <property type="entry name" value="FAR_NAD-bd"/>
</dbReference>
<dbReference type="InterPro" id="IPR050091">
    <property type="entry name" value="PKS_NRPS_Biosynth_Enz"/>
</dbReference>
<evidence type="ECO:0000256" key="3">
    <source>
        <dbReference type="ARBA" id="ARBA00022553"/>
    </source>
</evidence>
<dbReference type="Pfam" id="PF08242">
    <property type="entry name" value="Methyltransf_12"/>
    <property type="match status" value="1"/>
</dbReference>
<dbReference type="InterPro" id="IPR049551">
    <property type="entry name" value="PKS_DH_C"/>
</dbReference>
<reference evidence="14 15" key="2">
    <citation type="journal article" date="2013" name="PLoS Genet.">
        <title>Comparative genome structure, secondary metabolite, and effector coding capacity across Cochliobolus pathogens.</title>
        <authorList>
            <person name="Condon B.J."/>
            <person name="Leng Y."/>
            <person name="Wu D."/>
            <person name="Bushley K.E."/>
            <person name="Ohm R.A."/>
            <person name="Otillar R."/>
            <person name="Martin J."/>
            <person name="Schackwitz W."/>
            <person name="Grimwood J."/>
            <person name="MohdZainudin N."/>
            <person name="Xue C."/>
            <person name="Wang R."/>
            <person name="Manning V.A."/>
            <person name="Dhillon B."/>
            <person name="Tu Z.J."/>
            <person name="Steffenson B.J."/>
            <person name="Salamov A."/>
            <person name="Sun H."/>
            <person name="Lowry S."/>
            <person name="LaButti K."/>
            <person name="Han J."/>
            <person name="Copeland A."/>
            <person name="Lindquist E."/>
            <person name="Barry K."/>
            <person name="Schmutz J."/>
            <person name="Baker S.E."/>
            <person name="Ciuffetti L.M."/>
            <person name="Grigoriev I.V."/>
            <person name="Zhong S."/>
            <person name="Turgeon B.G."/>
        </authorList>
    </citation>
    <scope>NUCLEOTIDE SEQUENCE [LARGE SCALE GENOMIC DNA]</scope>
    <source>
        <strain evidence="15">28A</strain>
    </source>
</reference>
<evidence type="ECO:0000256" key="10">
    <source>
        <dbReference type="SAM" id="MobiDB-lite"/>
    </source>
</evidence>
<feature type="domain" description="Carrier" evidence="11">
    <location>
        <begin position="2406"/>
        <end position="2484"/>
    </location>
</feature>
<dbReference type="PROSITE" id="PS00012">
    <property type="entry name" value="PHOSPHOPANTETHEINE"/>
    <property type="match status" value="1"/>
</dbReference>
<dbReference type="GO" id="GO:0004315">
    <property type="term" value="F:3-oxoacyl-[acyl-carrier-protein] synthase activity"/>
    <property type="evidence" value="ECO:0007669"/>
    <property type="project" value="InterPro"/>
</dbReference>
<keyword evidence="7" id="KW-0521">NADP</keyword>
<dbReference type="SMART" id="SM00825">
    <property type="entry name" value="PKS_KS"/>
    <property type="match status" value="1"/>
</dbReference>
<dbReference type="InterPro" id="IPR006162">
    <property type="entry name" value="Ppantetheine_attach_site"/>
</dbReference>
<dbReference type="PANTHER" id="PTHR43775">
    <property type="entry name" value="FATTY ACID SYNTHASE"/>
    <property type="match status" value="1"/>
</dbReference>
<dbReference type="InterPro" id="IPR029063">
    <property type="entry name" value="SAM-dependent_MTases_sf"/>
</dbReference>
<dbReference type="Pfam" id="PF14765">
    <property type="entry name" value="PS-DH"/>
    <property type="match status" value="1"/>
</dbReference>
<dbReference type="InterPro" id="IPR014030">
    <property type="entry name" value="Ketoacyl_synth_N"/>
</dbReference>
<evidence type="ECO:0000256" key="4">
    <source>
        <dbReference type="ARBA" id="ARBA00022603"/>
    </source>
</evidence>
<dbReference type="SUPFAM" id="SSF53335">
    <property type="entry name" value="S-adenosyl-L-methionine-dependent methyltransferases"/>
    <property type="match status" value="1"/>
</dbReference>
<dbReference type="GO" id="GO:0044550">
    <property type="term" value="P:secondary metabolite biosynthetic process"/>
    <property type="evidence" value="ECO:0007669"/>
    <property type="project" value="TreeGrafter"/>
</dbReference>
<dbReference type="Pfam" id="PF00698">
    <property type="entry name" value="Acyl_transf_1"/>
    <property type="match status" value="1"/>
</dbReference>
<dbReference type="InterPro" id="IPR018201">
    <property type="entry name" value="Ketoacyl_synth_AS"/>
</dbReference>
<dbReference type="Pfam" id="PF07993">
    <property type="entry name" value="NAD_binding_4"/>
    <property type="match status" value="1"/>
</dbReference>
<dbReference type="CDD" id="cd00833">
    <property type="entry name" value="PKS"/>
    <property type="match status" value="1"/>
</dbReference>
<name>R0I6B5_EXST2</name>
<dbReference type="InterPro" id="IPR014043">
    <property type="entry name" value="Acyl_transferase_dom"/>
</dbReference>
<feature type="region of interest" description="Disordered" evidence="10">
    <location>
        <begin position="2499"/>
        <end position="2534"/>
    </location>
</feature>
<keyword evidence="5" id="KW-0808">Transferase</keyword>
<dbReference type="InterPro" id="IPR001227">
    <property type="entry name" value="Ac_transferase_dom_sf"/>
</dbReference>
<evidence type="ECO:0000259" key="11">
    <source>
        <dbReference type="PROSITE" id="PS50075"/>
    </source>
</evidence>
<feature type="region of interest" description="N-terminal hotdog fold" evidence="9">
    <location>
        <begin position="945"/>
        <end position="1081"/>
    </location>
</feature>
<dbReference type="SUPFAM" id="SSF51735">
    <property type="entry name" value="NAD(P)-binding Rossmann-fold domains"/>
    <property type="match status" value="2"/>
</dbReference>